<proteinExistence type="predicted"/>
<dbReference type="EMBL" id="JAHKNI010000020">
    <property type="protein sequence ID" value="MBU3067316.1"/>
    <property type="molecule type" value="Genomic_DNA"/>
</dbReference>
<dbReference type="SUPFAM" id="SSF46785">
    <property type="entry name" value="Winged helix' DNA-binding domain"/>
    <property type="match status" value="1"/>
</dbReference>
<dbReference type="RefSeq" id="WP_215923399.1">
    <property type="nucleotide sequence ID" value="NZ_JAHKNI010000020.1"/>
</dbReference>
<dbReference type="GO" id="GO:0003677">
    <property type="term" value="F:DNA binding"/>
    <property type="evidence" value="ECO:0007669"/>
    <property type="project" value="UniProtKB-KW"/>
</dbReference>
<feature type="domain" description="HTH marR-type" evidence="2">
    <location>
        <begin position="8"/>
        <end position="140"/>
    </location>
</feature>
<evidence type="ECO:0000313" key="3">
    <source>
        <dbReference type="EMBL" id="MBU3067316.1"/>
    </source>
</evidence>
<gene>
    <name evidence="3" type="ORF">KO481_38070</name>
</gene>
<dbReference type="PRINTS" id="PR00598">
    <property type="entry name" value="HTHMARR"/>
</dbReference>
<evidence type="ECO:0000313" key="4">
    <source>
        <dbReference type="Proteomes" id="UP000733379"/>
    </source>
</evidence>
<evidence type="ECO:0000259" key="2">
    <source>
        <dbReference type="PROSITE" id="PS50995"/>
    </source>
</evidence>
<reference evidence="3 4" key="1">
    <citation type="submission" date="2021-06" db="EMBL/GenBank/DDBJ databases">
        <title>Actinomycetes sequencing.</title>
        <authorList>
            <person name="Shan Q."/>
        </authorList>
    </citation>
    <scope>NUCLEOTIDE SEQUENCE [LARGE SCALE GENOMIC DNA]</scope>
    <source>
        <strain evidence="3 4">NEAU-G5</strain>
    </source>
</reference>
<keyword evidence="3" id="KW-0238">DNA-binding</keyword>
<name>A0ABS6BCX2_9NOCA</name>
<dbReference type="InterPro" id="IPR036390">
    <property type="entry name" value="WH_DNA-bd_sf"/>
</dbReference>
<feature type="region of interest" description="Disordered" evidence="1">
    <location>
        <begin position="141"/>
        <end position="167"/>
    </location>
</feature>
<evidence type="ECO:0000256" key="1">
    <source>
        <dbReference type="SAM" id="MobiDB-lite"/>
    </source>
</evidence>
<accession>A0ABS6BCX2</accession>
<feature type="compositionally biased region" description="Basic residues" evidence="1">
    <location>
        <begin position="156"/>
        <end position="167"/>
    </location>
</feature>
<comment type="caution">
    <text evidence="3">The sequence shown here is derived from an EMBL/GenBank/DDBJ whole genome shotgun (WGS) entry which is preliminary data.</text>
</comment>
<dbReference type="InterPro" id="IPR036388">
    <property type="entry name" value="WH-like_DNA-bd_sf"/>
</dbReference>
<organism evidence="3 4">
    <name type="scientific">Nocardia albiluteola</name>
    <dbReference type="NCBI Taxonomy" id="2842303"/>
    <lineage>
        <taxon>Bacteria</taxon>
        <taxon>Bacillati</taxon>
        <taxon>Actinomycetota</taxon>
        <taxon>Actinomycetes</taxon>
        <taxon>Mycobacteriales</taxon>
        <taxon>Nocardiaceae</taxon>
        <taxon>Nocardia</taxon>
    </lineage>
</organism>
<dbReference type="PANTHER" id="PTHR33164">
    <property type="entry name" value="TRANSCRIPTIONAL REGULATOR, MARR FAMILY"/>
    <property type="match status" value="1"/>
</dbReference>
<keyword evidence="4" id="KW-1185">Reference proteome</keyword>
<dbReference type="InterPro" id="IPR000835">
    <property type="entry name" value="HTH_MarR-typ"/>
</dbReference>
<protein>
    <submittedName>
        <fullName evidence="3">Winged helix DNA-binding protein</fullName>
    </submittedName>
</protein>
<dbReference type="InterPro" id="IPR039422">
    <property type="entry name" value="MarR/SlyA-like"/>
</dbReference>
<dbReference type="Proteomes" id="UP000733379">
    <property type="component" value="Unassembled WGS sequence"/>
</dbReference>
<sequence length="167" mass="18768">MTTPEDFEADIGWALFAAVRRYRGATDELLADLPGGPRGYWVLMGSRQLGPKSQLALAQHLGIDRTVMTYLVDDLEAGGLVKRTPDPADRRVRRVELTAQGSAAWSDARRRLQGAEDTLLARFDTEQRETLRTLLHQLATDELDESVAEAEPTRVTSHRRRKEDRGQ</sequence>
<dbReference type="SMART" id="SM00347">
    <property type="entry name" value="HTH_MARR"/>
    <property type="match status" value="1"/>
</dbReference>
<dbReference type="PANTHER" id="PTHR33164:SF43">
    <property type="entry name" value="HTH-TYPE TRANSCRIPTIONAL REPRESSOR YETL"/>
    <property type="match status" value="1"/>
</dbReference>
<dbReference type="Gene3D" id="1.10.10.10">
    <property type="entry name" value="Winged helix-like DNA-binding domain superfamily/Winged helix DNA-binding domain"/>
    <property type="match status" value="1"/>
</dbReference>
<dbReference type="Pfam" id="PF01047">
    <property type="entry name" value="MarR"/>
    <property type="match status" value="1"/>
</dbReference>
<dbReference type="PROSITE" id="PS50995">
    <property type="entry name" value="HTH_MARR_2"/>
    <property type="match status" value="1"/>
</dbReference>